<feature type="transmembrane region" description="Helical" evidence="6">
    <location>
        <begin position="6"/>
        <end position="25"/>
    </location>
</feature>
<evidence type="ECO:0000256" key="3">
    <source>
        <dbReference type="ARBA" id="ARBA00022989"/>
    </source>
</evidence>
<feature type="domain" description="Rhodopsin" evidence="7">
    <location>
        <begin position="22"/>
        <end position="262"/>
    </location>
</feature>
<keyword evidence="9" id="KW-1185">Reference proteome</keyword>
<keyword evidence="3 6" id="KW-1133">Transmembrane helix</keyword>
<comment type="subcellular location">
    <subcellularLocation>
        <location evidence="1">Membrane</location>
        <topology evidence="1">Multi-pass membrane protein</topology>
    </subcellularLocation>
</comment>
<feature type="transmembrane region" description="Helical" evidence="6">
    <location>
        <begin position="93"/>
        <end position="111"/>
    </location>
</feature>
<feature type="non-terminal residue" evidence="8">
    <location>
        <position position="1"/>
    </location>
</feature>
<feature type="transmembrane region" description="Helical" evidence="6">
    <location>
        <begin position="123"/>
        <end position="144"/>
    </location>
</feature>
<dbReference type="InterPro" id="IPR052337">
    <property type="entry name" value="SAT4-like"/>
</dbReference>
<dbReference type="InterPro" id="IPR049326">
    <property type="entry name" value="Rhodopsin_dom_fungi"/>
</dbReference>
<dbReference type="STRING" id="97972.A0A2V1DW40"/>
<evidence type="ECO:0000256" key="2">
    <source>
        <dbReference type="ARBA" id="ARBA00022692"/>
    </source>
</evidence>
<feature type="transmembrane region" description="Helical" evidence="6">
    <location>
        <begin position="37"/>
        <end position="57"/>
    </location>
</feature>
<dbReference type="Proteomes" id="UP000244855">
    <property type="component" value="Unassembled WGS sequence"/>
</dbReference>
<dbReference type="Pfam" id="PF20684">
    <property type="entry name" value="Fung_rhodopsin"/>
    <property type="match status" value="1"/>
</dbReference>
<reference evidence="8 9" key="1">
    <citation type="journal article" date="2018" name="Sci. Rep.">
        <title>Comparative genomics provides insights into the lifestyle and reveals functional heterogeneity of dark septate endophytic fungi.</title>
        <authorList>
            <person name="Knapp D.G."/>
            <person name="Nemeth J.B."/>
            <person name="Barry K."/>
            <person name="Hainaut M."/>
            <person name="Henrissat B."/>
            <person name="Johnson J."/>
            <person name="Kuo A."/>
            <person name="Lim J.H.P."/>
            <person name="Lipzen A."/>
            <person name="Nolan M."/>
            <person name="Ohm R.A."/>
            <person name="Tamas L."/>
            <person name="Grigoriev I.V."/>
            <person name="Spatafora J.W."/>
            <person name="Nagy L.G."/>
            <person name="Kovacs G.M."/>
        </authorList>
    </citation>
    <scope>NUCLEOTIDE SEQUENCE [LARGE SCALE GENOMIC DNA]</scope>
    <source>
        <strain evidence="8 9">DSE2036</strain>
    </source>
</reference>
<feature type="transmembrane region" description="Helical" evidence="6">
    <location>
        <begin position="245"/>
        <end position="262"/>
    </location>
</feature>
<feature type="transmembrane region" description="Helical" evidence="6">
    <location>
        <begin position="170"/>
        <end position="191"/>
    </location>
</feature>
<organism evidence="8 9">
    <name type="scientific">Periconia macrospinosa</name>
    <dbReference type="NCBI Taxonomy" id="97972"/>
    <lineage>
        <taxon>Eukaryota</taxon>
        <taxon>Fungi</taxon>
        <taxon>Dikarya</taxon>
        <taxon>Ascomycota</taxon>
        <taxon>Pezizomycotina</taxon>
        <taxon>Dothideomycetes</taxon>
        <taxon>Pleosporomycetidae</taxon>
        <taxon>Pleosporales</taxon>
        <taxon>Massarineae</taxon>
        <taxon>Periconiaceae</taxon>
        <taxon>Periconia</taxon>
    </lineage>
</organism>
<evidence type="ECO:0000259" key="7">
    <source>
        <dbReference type="Pfam" id="PF20684"/>
    </source>
</evidence>
<dbReference type="PANTHER" id="PTHR33048">
    <property type="entry name" value="PTH11-LIKE INTEGRAL MEMBRANE PROTEIN (AFU_ORTHOLOGUE AFUA_5G11245)"/>
    <property type="match status" value="1"/>
</dbReference>
<keyword evidence="2 6" id="KW-0812">Transmembrane</keyword>
<comment type="similarity">
    <text evidence="5">Belongs to the SAT4 family.</text>
</comment>
<proteinExistence type="inferred from homology"/>
<protein>
    <recommendedName>
        <fullName evidence="7">Rhodopsin domain-containing protein</fullName>
    </recommendedName>
</protein>
<dbReference type="AlphaFoldDB" id="A0A2V1DW40"/>
<dbReference type="PANTHER" id="PTHR33048:SF18">
    <property type="entry name" value="INTEGRAL MEMBRANE PROTEIN"/>
    <property type="match status" value="1"/>
</dbReference>
<gene>
    <name evidence="8" type="ORF">DM02DRAFT_704925</name>
</gene>
<evidence type="ECO:0000256" key="1">
    <source>
        <dbReference type="ARBA" id="ARBA00004141"/>
    </source>
</evidence>
<sequence length="299" mass="34220">LTKKKSAAWIFTTIAILLTLGRFYLHRQNTKRWRWDDYLNSLALLSLIGFTTTYHLFAPIVNSAQLYLQNRGGKLPTDQVVRVALKINAANNVFFFCTIYLVKASFLALYWQIFEVSRRFRCVWCGVTTYTVVSFLASFLSLFWQCGRPEHFLDGPWCNQGGTLLERKLLWMWCALHVFGDFLLMTIPLVMLSRMMMPTSQKIGVAVVFCLVLVTIALDVLRTVFMVAQKPERENWKELWTLLEPPISVAICALPCYGSLLVRTTKKGRLWEFVEGMSVSFGLSVDKSLGSLKRSVDAV</sequence>
<accession>A0A2V1DW40</accession>
<feature type="transmembrane region" description="Helical" evidence="6">
    <location>
        <begin position="203"/>
        <end position="225"/>
    </location>
</feature>
<evidence type="ECO:0000256" key="5">
    <source>
        <dbReference type="ARBA" id="ARBA00038359"/>
    </source>
</evidence>
<evidence type="ECO:0000256" key="4">
    <source>
        <dbReference type="ARBA" id="ARBA00023136"/>
    </source>
</evidence>
<evidence type="ECO:0000313" key="9">
    <source>
        <dbReference type="Proteomes" id="UP000244855"/>
    </source>
</evidence>
<evidence type="ECO:0000313" key="8">
    <source>
        <dbReference type="EMBL" id="PVI01524.1"/>
    </source>
</evidence>
<dbReference type="OrthoDB" id="444631at2759"/>
<name>A0A2V1DW40_9PLEO</name>
<evidence type="ECO:0000256" key="6">
    <source>
        <dbReference type="SAM" id="Phobius"/>
    </source>
</evidence>
<keyword evidence="4 6" id="KW-0472">Membrane</keyword>
<dbReference type="EMBL" id="KZ805356">
    <property type="protein sequence ID" value="PVI01524.1"/>
    <property type="molecule type" value="Genomic_DNA"/>
</dbReference>
<dbReference type="GO" id="GO:0016020">
    <property type="term" value="C:membrane"/>
    <property type="evidence" value="ECO:0007669"/>
    <property type="project" value="UniProtKB-SubCell"/>
</dbReference>